<evidence type="ECO:0000256" key="1">
    <source>
        <dbReference type="SAM" id="MobiDB-lite"/>
    </source>
</evidence>
<name>A0A7D9DWT6_PARCT</name>
<feature type="region of interest" description="Disordered" evidence="1">
    <location>
        <begin position="26"/>
        <end position="45"/>
    </location>
</feature>
<proteinExistence type="predicted"/>
<dbReference type="AlphaFoldDB" id="A0A7D9DWT6"/>
<evidence type="ECO:0000313" key="2">
    <source>
        <dbReference type="EMBL" id="CAB3995152.1"/>
    </source>
</evidence>
<dbReference type="EMBL" id="CACRXK020002610">
    <property type="protein sequence ID" value="CAB3995152.1"/>
    <property type="molecule type" value="Genomic_DNA"/>
</dbReference>
<keyword evidence="3" id="KW-1185">Reference proteome</keyword>
<accession>A0A7D9DWT6</accession>
<feature type="compositionally biased region" description="Basic and acidic residues" evidence="1">
    <location>
        <begin position="26"/>
        <end position="41"/>
    </location>
</feature>
<protein>
    <submittedName>
        <fullName evidence="2">Uncharacterized protein</fullName>
    </submittedName>
</protein>
<dbReference type="OrthoDB" id="5977361at2759"/>
<dbReference type="Proteomes" id="UP001152795">
    <property type="component" value="Unassembled WGS sequence"/>
</dbReference>
<sequence length="145" mass="16646">MGTSPVQRLMCQRIRTLLPTNQNLLKPREQNGTKKEVENRKAKQVRLSNEKYKPLEPLQSGCAIRMKLRGDNRWSLGTCVRALNNRSFEVEVCGRRYHRNRRFPRATKEMAAPPNAKDSQIEPSEPIKTDLTPSLPIVEHSTPTI</sequence>
<evidence type="ECO:0000313" key="3">
    <source>
        <dbReference type="Proteomes" id="UP001152795"/>
    </source>
</evidence>
<dbReference type="PANTHER" id="PTHR33244">
    <property type="entry name" value="INTEGRASE CATALYTIC DOMAIN-CONTAINING PROTEIN-RELATED"/>
    <property type="match status" value="1"/>
</dbReference>
<reference evidence="2" key="1">
    <citation type="submission" date="2020-04" db="EMBL/GenBank/DDBJ databases">
        <authorList>
            <person name="Alioto T."/>
            <person name="Alioto T."/>
            <person name="Gomez Garrido J."/>
        </authorList>
    </citation>
    <scope>NUCLEOTIDE SEQUENCE</scope>
    <source>
        <strain evidence="2">A484AB</strain>
    </source>
</reference>
<feature type="region of interest" description="Disordered" evidence="1">
    <location>
        <begin position="104"/>
        <end position="145"/>
    </location>
</feature>
<comment type="caution">
    <text evidence="2">The sequence shown here is derived from an EMBL/GenBank/DDBJ whole genome shotgun (WGS) entry which is preliminary data.</text>
</comment>
<gene>
    <name evidence="2" type="ORF">PACLA_8A057690</name>
</gene>
<organism evidence="2 3">
    <name type="scientific">Paramuricea clavata</name>
    <name type="common">Red gorgonian</name>
    <name type="synonym">Violescent sea-whip</name>
    <dbReference type="NCBI Taxonomy" id="317549"/>
    <lineage>
        <taxon>Eukaryota</taxon>
        <taxon>Metazoa</taxon>
        <taxon>Cnidaria</taxon>
        <taxon>Anthozoa</taxon>
        <taxon>Octocorallia</taxon>
        <taxon>Malacalcyonacea</taxon>
        <taxon>Plexauridae</taxon>
        <taxon>Paramuricea</taxon>
    </lineage>
</organism>
<dbReference type="PANTHER" id="PTHR33244:SF3">
    <property type="entry name" value="PEPTIDASE A2 DOMAIN-CONTAINING PROTEIN"/>
    <property type="match status" value="1"/>
</dbReference>